<keyword evidence="3" id="KW-1185">Reference proteome</keyword>
<proteinExistence type="predicted"/>
<evidence type="ECO:0000313" key="3">
    <source>
        <dbReference type="Proteomes" id="UP001595997"/>
    </source>
</evidence>
<organism evidence="2 3">
    <name type="scientific">Streptomyces ovatisporus</name>
    <dbReference type="NCBI Taxonomy" id="1128682"/>
    <lineage>
        <taxon>Bacteria</taxon>
        <taxon>Bacillati</taxon>
        <taxon>Actinomycetota</taxon>
        <taxon>Actinomycetes</taxon>
        <taxon>Kitasatosporales</taxon>
        <taxon>Streptomycetaceae</taxon>
        <taxon>Streptomyces</taxon>
    </lineage>
</organism>
<gene>
    <name evidence="2" type="ORF">ACFPA8_22425</name>
</gene>
<evidence type="ECO:0000256" key="1">
    <source>
        <dbReference type="SAM" id="MobiDB-lite"/>
    </source>
</evidence>
<name>A0ABV9AAI3_9ACTN</name>
<dbReference type="InterPro" id="IPR036188">
    <property type="entry name" value="FAD/NAD-bd_sf"/>
</dbReference>
<comment type="caution">
    <text evidence="2">The sequence shown here is derived from an EMBL/GenBank/DDBJ whole genome shotgun (WGS) entry which is preliminary data.</text>
</comment>
<dbReference type="SUPFAM" id="SSF51905">
    <property type="entry name" value="FAD/NAD(P)-binding domain"/>
    <property type="match status" value="1"/>
</dbReference>
<dbReference type="EMBL" id="JBHSFH010000013">
    <property type="protein sequence ID" value="MFC4496889.1"/>
    <property type="molecule type" value="Genomic_DNA"/>
</dbReference>
<dbReference type="Proteomes" id="UP001595997">
    <property type="component" value="Unassembled WGS sequence"/>
</dbReference>
<evidence type="ECO:0000313" key="2">
    <source>
        <dbReference type="EMBL" id="MFC4496889.1"/>
    </source>
</evidence>
<dbReference type="RefSeq" id="WP_386451500.1">
    <property type="nucleotide sequence ID" value="NZ_JBHSFH010000013.1"/>
</dbReference>
<feature type="region of interest" description="Disordered" evidence="1">
    <location>
        <begin position="397"/>
        <end position="442"/>
    </location>
</feature>
<feature type="compositionally biased region" description="Basic and acidic residues" evidence="1">
    <location>
        <begin position="428"/>
        <end position="442"/>
    </location>
</feature>
<dbReference type="Pfam" id="PF05834">
    <property type="entry name" value="Lycopene_cycl"/>
    <property type="match status" value="1"/>
</dbReference>
<sequence length="442" mass="47040">MVDAEVVVVGAGAAGLSLAWRLVTGTPGAGSGAGARSAAGRTPDVLLIEPPSGPVRSPARTWCFWEEGPGEFDDLVTASWTRLSVTDGDGRSTSGTCGATYKMIRSGDYTRRLEACLAESDRVRRVTGTAGEAYDVPGGAEVAAVDAGGRPFRVRGRWVFDSRPPRRLPPARTTLLQHFRGWFLRTGRPRFDASAAELMDFRTGQPHRGLAFVYLLPLAADEALVEYTVFSSSLLPADAYDGALRRYVEETRGLGSCEVTAAEQGVIPMTDGDFPRRAGRSVLRIGAAGGATRPSTGYTFAAIQRQTAAVAASLRAGRTPVPPDPHSRRHRAMDAVLLRALAEGRVDGAGFFTDLFRRNSLDTVVRFLDGRSTAAEEWAIGLRTPVVPMLRTLAGLPFVPRRPGQPTAVMPGPPEDTSPAGPGVPPGEAEHAARSDPGEARR</sequence>
<protein>
    <submittedName>
        <fullName evidence="2">Lycopene cyclase family protein</fullName>
    </submittedName>
</protein>
<accession>A0ABV9AAI3</accession>
<reference evidence="3" key="1">
    <citation type="journal article" date="2019" name="Int. J. Syst. Evol. Microbiol.">
        <title>The Global Catalogue of Microorganisms (GCM) 10K type strain sequencing project: providing services to taxonomists for standard genome sequencing and annotation.</title>
        <authorList>
            <consortium name="The Broad Institute Genomics Platform"/>
            <consortium name="The Broad Institute Genome Sequencing Center for Infectious Disease"/>
            <person name="Wu L."/>
            <person name="Ma J."/>
        </authorList>
    </citation>
    <scope>NUCLEOTIDE SEQUENCE [LARGE SCALE GENOMIC DNA]</scope>
    <source>
        <strain evidence="3">CGMCC 4.7357</strain>
    </source>
</reference>